<proteinExistence type="predicted"/>
<dbReference type="AlphaFoldDB" id="A0A948W5B3"/>
<evidence type="ECO:0000256" key="1">
    <source>
        <dbReference type="ARBA" id="ARBA00004496"/>
    </source>
</evidence>
<evidence type="ECO:0000256" key="4">
    <source>
        <dbReference type="ARBA" id="ARBA00022597"/>
    </source>
</evidence>
<sequence length="168" mass="18850">MSLTSTFLLIRVDDRLMHGQVTLGWGNELAPRQYLIVDDQLAFSPMEAELFRLVAPEGTHVHIFSPKAFLEEMGKESVWDRAILILRDIPALLALIRGGFHPPEINLGGIHRHAGATEVLPYLFLSHEDWDGLEEVAASGAQLYAQELPGRPSHRWVALRDRKPNRAG</sequence>
<keyword evidence="4 9" id="KW-0762">Sugar transport</keyword>
<dbReference type="GO" id="GO:0009401">
    <property type="term" value="P:phosphoenolpyruvate-dependent sugar phosphotransferase system"/>
    <property type="evidence" value="ECO:0007669"/>
    <property type="project" value="UniProtKB-KW"/>
</dbReference>
<organism evidence="9 10">
    <name type="scientific">Eiseniibacteriota bacterium</name>
    <dbReference type="NCBI Taxonomy" id="2212470"/>
    <lineage>
        <taxon>Bacteria</taxon>
        <taxon>Candidatus Eiseniibacteriota</taxon>
    </lineage>
</organism>
<dbReference type="Gene3D" id="3.40.35.10">
    <property type="entry name" value="Phosphotransferase system, sorbose subfamily IIB component"/>
    <property type="match status" value="1"/>
</dbReference>
<keyword evidence="3" id="KW-0963">Cytoplasm</keyword>
<evidence type="ECO:0000256" key="7">
    <source>
        <dbReference type="ARBA" id="ARBA00022777"/>
    </source>
</evidence>
<dbReference type="GO" id="GO:0016301">
    <property type="term" value="F:kinase activity"/>
    <property type="evidence" value="ECO:0007669"/>
    <property type="project" value="UniProtKB-KW"/>
</dbReference>
<reference evidence="9" key="1">
    <citation type="submission" date="2021-05" db="EMBL/GenBank/DDBJ databases">
        <title>Energy efficiency and biological interactions define the core microbiome of deep oligotrophic groundwater.</title>
        <authorList>
            <person name="Mehrshad M."/>
            <person name="Lopez-Fernandez M."/>
            <person name="Bell E."/>
            <person name="Bernier-Latmani R."/>
            <person name="Bertilsson S."/>
            <person name="Dopson M."/>
        </authorList>
    </citation>
    <scope>NUCLEOTIDE SEQUENCE</scope>
    <source>
        <strain evidence="9">Modern_marine.mb.64</strain>
    </source>
</reference>
<dbReference type="EMBL" id="JAHJDP010000018">
    <property type="protein sequence ID" value="MBU2689830.1"/>
    <property type="molecule type" value="Genomic_DNA"/>
</dbReference>
<evidence type="ECO:0000256" key="3">
    <source>
        <dbReference type="ARBA" id="ARBA00022490"/>
    </source>
</evidence>
<comment type="subcellular location">
    <subcellularLocation>
        <location evidence="1">Cytoplasm</location>
    </subcellularLocation>
</comment>
<dbReference type="Pfam" id="PF03830">
    <property type="entry name" value="PTSIIB_sorb"/>
    <property type="match status" value="1"/>
</dbReference>
<protein>
    <submittedName>
        <fullName evidence="9">PTS sugar transporter subunit IIB</fullName>
    </submittedName>
</protein>
<gene>
    <name evidence="9" type="ORF">KJ970_02805</name>
</gene>
<dbReference type="Proteomes" id="UP000777784">
    <property type="component" value="Unassembled WGS sequence"/>
</dbReference>
<dbReference type="PROSITE" id="PS51101">
    <property type="entry name" value="PTS_EIIB_TYPE_4"/>
    <property type="match status" value="1"/>
</dbReference>
<dbReference type="GO" id="GO:0005737">
    <property type="term" value="C:cytoplasm"/>
    <property type="evidence" value="ECO:0007669"/>
    <property type="project" value="UniProtKB-SubCell"/>
</dbReference>
<comment type="caution">
    <text evidence="9">The sequence shown here is derived from an EMBL/GenBank/DDBJ whole genome shotgun (WGS) entry which is preliminary data.</text>
</comment>
<evidence type="ECO:0000313" key="10">
    <source>
        <dbReference type="Proteomes" id="UP000777784"/>
    </source>
</evidence>
<dbReference type="InterPro" id="IPR004720">
    <property type="entry name" value="PTS_IIB_sorbose-sp"/>
</dbReference>
<feature type="domain" description="PTS EIIB type-4" evidence="8">
    <location>
        <begin position="3"/>
        <end position="167"/>
    </location>
</feature>
<evidence type="ECO:0000256" key="5">
    <source>
        <dbReference type="ARBA" id="ARBA00022679"/>
    </source>
</evidence>
<evidence type="ECO:0000256" key="6">
    <source>
        <dbReference type="ARBA" id="ARBA00022683"/>
    </source>
</evidence>
<dbReference type="GO" id="GO:0008982">
    <property type="term" value="F:protein-N(PI)-phosphohistidine-sugar phosphotransferase activity"/>
    <property type="evidence" value="ECO:0007669"/>
    <property type="project" value="InterPro"/>
</dbReference>
<name>A0A948W5B3_UNCEI</name>
<keyword evidence="7" id="KW-0418">Kinase</keyword>
<keyword evidence="5" id="KW-0808">Transferase</keyword>
<dbReference type="InterPro" id="IPR036667">
    <property type="entry name" value="PTS_IIB_sorbose-sp_sf"/>
</dbReference>
<dbReference type="SUPFAM" id="SSF52728">
    <property type="entry name" value="PTS IIb component"/>
    <property type="match status" value="1"/>
</dbReference>
<keyword evidence="6" id="KW-0598">Phosphotransferase system</keyword>
<keyword evidence="2" id="KW-0813">Transport</keyword>
<accession>A0A948W5B3</accession>
<evidence type="ECO:0000259" key="8">
    <source>
        <dbReference type="PROSITE" id="PS51101"/>
    </source>
</evidence>
<evidence type="ECO:0000313" key="9">
    <source>
        <dbReference type="EMBL" id="MBU2689830.1"/>
    </source>
</evidence>
<evidence type="ECO:0000256" key="2">
    <source>
        <dbReference type="ARBA" id="ARBA00022448"/>
    </source>
</evidence>